<accession>W0DGD7</accession>
<name>W0DGD7_9AQUI</name>
<comment type="pathway">
    <text evidence="10">Cell wall biogenesis; peptidoglycan biosynthesis.</text>
</comment>
<gene>
    <name evidence="10" type="primary">murJ</name>
    <name evidence="12" type="ORF">THERU_06160</name>
</gene>
<dbReference type="InterPro" id="IPR051050">
    <property type="entry name" value="Lipid_II_flippase_MurJ/MviN"/>
</dbReference>
<dbReference type="RefSeq" id="WP_025306375.1">
    <property type="nucleotide sequence ID" value="NZ_CP007028.1"/>
</dbReference>
<feature type="transmembrane region" description="Helical" evidence="10">
    <location>
        <begin position="130"/>
        <end position="147"/>
    </location>
</feature>
<feature type="transmembrane region" description="Helical" evidence="10">
    <location>
        <begin position="224"/>
        <end position="257"/>
    </location>
</feature>
<dbReference type="PRINTS" id="PR01806">
    <property type="entry name" value="VIRFACTRMVIN"/>
</dbReference>
<evidence type="ECO:0000256" key="3">
    <source>
        <dbReference type="ARBA" id="ARBA00022692"/>
    </source>
</evidence>
<organism evidence="13">
    <name type="scientific">Thermocrinis ruber</name>
    <dbReference type="NCBI Taxonomy" id="75906"/>
    <lineage>
        <taxon>Bacteria</taxon>
        <taxon>Pseudomonadati</taxon>
        <taxon>Aquificota</taxon>
        <taxon>Aquificia</taxon>
        <taxon>Aquificales</taxon>
        <taxon>Aquificaceae</taxon>
        <taxon>Thermocrinis</taxon>
    </lineage>
</organism>
<keyword evidence="10 11" id="KW-0961">Cell wall biogenesis/degradation</keyword>
<dbReference type="EMBL" id="CP007028">
    <property type="protein sequence ID" value="AHE96312.1"/>
    <property type="molecule type" value="Genomic_DNA"/>
</dbReference>
<keyword evidence="13" id="KW-1185">Reference proteome</keyword>
<evidence type="ECO:0000256" key="5">
    <source>
        <dbReference type="ARBA" id="ARBA00022984"/>
    </source>
</evidence>
<dbReference type="CDD" id="cd13123">
    <property type="entry name" value="MATE_MurJ_like"/>
    <property type="match status" value="1"/>
</dbReference>
<evidence type="ECO:0000256" key="1">
    <source>
        <dbReference type="ARBA" id="ARBA00004651"/>
    </source>
</evidence>
<dbReference type="UniPathway" id="UPA00219"/>
<comment type="subcellular location">
    <subcellularLocation>
        <location evidence="1 10">Cell membrane</location>
        <topology evidence="1 10">Multi-pass membrane protein</topology>
    </subcellularLocation>
</comment>
<keyword evidence="2 10" id="KW-1003">Cell membrane</keyword>
<feature type="transmembrane region" description="Helical" evidence="10">
    <location>
        <begin position="425"/>
        <end position="446"/>
    </location>
</feature>
<feature type="transmembrane region" description="Helical" evidence="10">
    <location>
        <begin position="452"/>
        <end position="470"/>
    </location>
</feature>
<dbReference type="GO" id="GO:0005886">
    <property type="term" value="C:plasma membrane"/>
    <property type="evidence" value="ECO:0007669"/>
    <property type="project" value="UniProtKB-SubCell"/>
</dbReference>
<dbReference type="GO" id="GO:0008360">
    <property type="term" value="P:regulation of cell shape"/>
    <property type="evidence" value="ECO:0007669"/>
    <property type="project" value="UniProtKB-UniRule"/>
</dbReference>
<keyword evidence="6 10" id="KW-1133">Transmembrane helix</keyword>
<dbReference type="GO" id="GO:0009252">
    <property type="term" value="P:peptidoglycan biosynthetic process"/>
    <property type="evidence" value="ECO:0007669"/>
    <property type="project" value="UniProtKB-UniRule"/>
</dbReference>
<dbReference type="HAMAP" id="MF_02078">
    <property type="entry name" value="MurJ_MviN"/>
    <property type="match status" value="1"/>
</dbReference>
<feature type="transmembrane region" description="Helical" evidence="10">
    <location>
        <begin position="395"/>
        <end position="413"/>
    </location>
</feature>
<dbReference type="STRING" id="75906.THERU_06160"/>
<evidence type="ECO:0000313" key="13">
    <source>
        <dbReference type="Proteomes" id="UP000018914"/>
    </source>
</evidence>
<dbReference type="AlphaFoldDB" id="W0DGD7"/>
<dbReference type="Pfam" id="PF03023">
    <property type="entry name" value="MurJ"/>
    <property type="match status" value="1"/>
</dbReference>
<dbReference type="NCBIfam" id="TIGR01695">
    <property type="entry name" value="murJ_mviN"/>
    <property type="match status" value="1"/>
</dbReference>
<evidence type="ECO:0000256" key="9">
    <source>
        <dbReference type="ARBA" id="ARBA00061532"/>
    </source>
</evidence>
<reference evidence="12 13" key="1">
    <citation type="submission" date="2013-12" db="EMBL/GenBank/DDBJ databases">
        <authorList>
            <consortium name="DOE Joint Genome Institute"/>
            <person name="Eisen J."/>
            <person name="Huntemann M."/>
            <person name="Han J."/>
            <person name="Chen A."/>
            <person name="Kyrpides N."/>
            <person name="Mavromatis K."/>
            <person name="Markowitz V."/>
            <person name="Palaniappan K."/>
            <person name="Ivanova N."/>
            <person name="Schaumberg A."/>
            <person name="Pati A."/>
            <person name="Liolios K."/>
            <person name="Nordberg H.P."/>
            <person name="Cantor M.N."/>
            <person name="Hua S.X."/>
            <person name="Woyke T."/>
        </authorList>
    </citation>
    <scope>NUCLEOTIDE SEQUENCE [LARGE SCALE GENOMIC DNA]</scope>
    <source>
        <strain evidence="12 13">DSM 23557</strain>
    </source>
</reference>
<dbReference type="Proteomes" id="UP000018914">
    <property type="component" value="Chromosome"/>
</dbReference>
<protein>
    <recommendedName>
        <fullName evidence="10">Probable lipid II flippase MurJ</fullName>
    </recommendedName>
</protein>
<dbReference type="GO" id="GO:0015648">
    <property type="term" value="F:lipid-linked peptidoglycan transporter activity"/>
    <property type="evidence" value="ECO:0007669"/>
    <property type="project" value="UniProtKB-UniRule"/>
</dbReference>
<keyword evidence="7 10" id="KW-0472">Membrane</keyword>
<dbReference type="OrthoDB" id="9804143at2"/>
<evidence type="ECO:0000313" key="12">
    <source>
        <dbReference type="EMBL" id="AHE96312.1"/>
    </source>
</evidence>
<evidence type="ECO:0000256" key="10">
    <source>
        <dbReference type="HAMAP-Rule" id="MF_02078"/>
    </source>
</evidence>
<evidence type="ECO:0000256" key="7">
    <source>
        <dbReference type="ARBA" id="ARBA00023136"/>
    </source>
</evidence>
<dbReference type="KEGG" id="trd:THERU_06160"/>
<comment type="similarity">
    <text evidence="9 10 11">Belongs to the MurJ/MviN family.</text>
</comment>
<dbReference type="InterPro" id="IPR004268">
    <property type="entry name" value="MurJ"/>
</dbReference>
<dbReference type="HOGENOM" id="CLU_006797_5_0_0"/>
<keyword evidence="5 10" id="KW-0573">Peptidoglycan synthesis</keyword>
<feature type="transmembrane region" description="Helical" evidence="10">
    <location>
        <begin position="85"/>
        <end position="110"/>
    </location>
</feature>
<evidence type="ECO:0000256" key="8">
    <source>
        <dbReference type="ARBA" id="ARBA00060041"/>
    </source>
</evidence>
<feature type="transmembrane region" description="Helical" evidence="10">
    <location>
        <begin position="263"/>
        <end position="282"/>
    </location>
</feature>
<evidence type="ECO:0000256" key="6">
    <source>
        <dbReference type="ARBA" id="ARBA00022989"/>
    </source>
</evidence>
<dbReference type="PANTHER" id="PTHR47019">
    <property type="entry name" value="LIPID II FLIPPASE MURJ"/>
    <property type="match status" value="1"/>
</dbReference>
<feature type="transmembrane region" description="Helical" evidence="10">
    <location>
        <begin position="333"/>
        <end position="351"/>
    </location>
</feature>
<keyword evidence="3 10" id="KW-0812">Transmembrane</keyword>
<feature type="transmembrane region" description="Helical" evidence="10">
    <location>
        <begin position="180"/>
        <end position="203"/>
    </location>
</feature>
<comment type="function">
    <text evidence="8 10 11">Involved in peptidoglycan biosynthesis. Transports lipid-linked peptidoglycan precursors from the inner to the outer leaflet of the cytoplasmic membrane.</text>
</comment>
<evidence type="ECO:0000256" key="2">
    <source>
        <dbReference type="ARBA" id="ARBA00022475"/>
    </source>
</evidence>
<sequence length="492" mass="54254">MKLIKHSLSFSFATLLSRILGYIRDALIAYHFGVSQITDAFFVAFRLPNTFRRLFGEGGFNAAFVPIYAKQVKEGKEKEFLSSALGYYLLINLSVVLLGVLFAEYLISIIAPGLRAKPYFDLAVFMGRWVFTYLLFVGLSAFFMALLNTRGVFFVPAFAQAVFNIGFSLVIALFAQNFGYYALIGGVLVGGFLQFAFHLPFLRGIPLGFSLRLHPDVKLLFKRLIPALMGFGVAQLSFFIDTFLASFLALGAISYLYYANRIFQLPLGAISVGVANSLLSALSLGDDRSKNITLAMRFLFLLSFPAVVGLLVFSEPIVRLLYGRGNFSEADVLMVSYVLKAYSLGLVFFSLQKALSSVFFAKGDTFTPMKASLLAILSEGTSAIIYAFVLKLGAVGLALGTATSSIFSFGYLLRKTYQLVDWKTLVESSVKVALASLLMGLFGLFLKDKIHLLLAIPMCIILYFSLLVLFREELLVAFLSLGKGFVKKLLNP</sequence>
<dbReference type="GO" id="GO:0071555">
    <property type="term" value="P:cell wall organization"/>
    <property type="evidence" value="ECO:0007669"/>
    <property type="project" value="UniProtKB-UniRule"/>
</dbReference>
<dbReference type="eggNOG" id="COG0728">
    <property type="taxonomic scope" value="Bacteria"/>
</dbReference>
<feature type="transmembrane region" description="Helical" evidence="10">
    <location>
        <begin position="294"/>
        <end position="313"/>
    </location>
</feature>
<dbReference type="PANTHER" id="PTHR47019:SF1">
    <property type="entry name" value="LIPID II FLIPPASE MURJ"/>
    <property type="match status" value="1"/>
</dbReference>
<feature type="transmembrane region" description="Helical" evidence="10">
    <location>
        <begin position="371"/>
        <end position="389"/>
    </location>
</feature>
<dbReference type="PATRIC" id="fig|75906.3.peg.1196"/>
<dbReference type="PIRSF" id="PIRSF002869">
    <property type="entry name" value="MviN"/>
    <property type="match status" value="1"/>
</dbReference>
<evidence type="ECO:0000256" key="4">
    <source>
        <dbReference type="ARBA" id="ARBA00022960"/>
    </source>
</evidence>
<proteinExistence type="inferred from homology"/>
<keyword evidence="10 11" id="KW-0813">Transport</keyword>
<keyword evidence="4 10" id="KW-0133">Cell shape</keyword>
<feature type="transmembrane region" description="Helical" evidence="10">
    <location>
        <begin position="154"/>
        <end position="174"/>
    </location>
</feature>
<dbReference type="GO" id="GO:0034204">
    <property type="term" value="P:lipid translocation"/>
    <property type="evidence" value="ECO:0007669"/>
    <property type="project" value="TreeGrafter"/>
</dbReference>
<evidence type="ECO:0000256" key="11">
    <source>
        <dbReference type="PIRNR" id="PIRNR002869"/>
    </source>
</evidence>